<organism evidence="1 2">
    <name type="scientific">Naganishia onofrii</name>
    <dbReference type="NCBI Taxonomy" id="1851511"/>
    <lineage>
        <taxon>Eukaryota</taxon>
        <taxon>Fungi</taxon>
        <taxon>Dikarya</taxon>
        <taxon>Basidiomycota</taxon>
        <taxon>Agaricomycotina</taxon>
        <taxon>Tremellomycetes</taxon>
        <taxon>Filobasidiales</taxon>
        <taxon>Filobasidiaceae</taxon>
        <taxon>Naganishia</taxon>
    </lineage>
</organism>
<evidence type="ECO:0000313" key="1">
    <source>
        <dbReference type="EMBL" id="KAJ9120550.1"/>
    </source>
</evidence>
<comment type="caution">
    <text evidence="1">The sequence shown here is derived from an EMBL/GenBank/DDBJ whole genome shotgun (WGS) entry which is preliminary data.</text>
</comment>
<name>A0ACC2X943_9TREE</name>
<reference evidence="1" key="1">
    <citation type="submission" date="2023-04" db="EMBL/GenBank/DDBJ databases">
        <title>Draft Genome sequencing of Naganishia species isolated from polar environments using Oxford Nanopore Technology.</title>
        <authorList>
            <person name="Leo P."/>
            <person name="Venkateswaran K."/>
        </authorList>
    </citation>
    <scope>NUCLEOTIDE SEQUENCE</scope>
    <source>
        <strain evidence="1">DBVPG 5303</strain>
    </source>
</reference>
<proteinExistence type="predicted"/>
<gene>
    <name evidence="1" type="ORF">QFC24_005226</name>
</gene>
<dbReference type="Proteomes" id="UP001234202">
    <property type="component" value="Unassembled WGS sequence"/>
</dbReference>
<dbReference type="EMBL" id="JASBWV010000020">
    <property type="protein sequence ID" value="KAJ9120550.1"/>
    <property type="molecule type" value="Genomic_DNA"/>
</dbReference>
<protein>
    <submittedName>
        <fullName evidence="1">Uncharacterized protein</fullName>
    </submittedName>
</protein>
<sequence>MFVQFFRDGEVRGSSYRLTLSGSLGPGDGRRLIEIRAYIALTKSFKEEIQKVDKALQQSQASRSASQSKMINPAPAFSEFFKLSLEEQLREKKILWENNPKGKVKTWTPESSDKGPLIAAQKELFQARYDEWLDLVKDHV</sequence>
<accession>A0ACC2X943</accession>
<keyword evidence="2" id="KW-1185">Reference proteome</keyword>
<evidence type="ECO:0000313" key="2">
    <source>
        <dbReference type="Proteomes" id="UP001234202"/>
    </source>
</evidence>